<comment type="caution">
    <text evidence="2">The sequence shown here is derived from an EMBL/GenBank/DDBJ whole genome shotgun (WGS) entry which is preliminary data.</text>
</comment>
<feature type="region of interest" description="Disordered" evidence="1">
    <location>
        <begin position="1"/>
        <end position="20"/>
    </location>
</feature>
<accession>A0A841BWR5</accession>
<evidence type="ECO:0000313" key="2">
    <source>
        <dbReference type="EMBL" id="MBB5871928.1"/>
    </source>
</evidence>
<evidence type="ECO:0000313" key="3">
    <source>
        <dbReference type="Proteomes" id="UP000587527"/>
    </source>
</evidence>
<proteinExistence type="predicted"/>
<gene>
    <name evidence="2" type="ORF">F4553_005307</name>
</gene>
<protein>
    <submittedName>
        <fullName evidence="2">Uncharacterized protein</fullName>
    </submittedName>
</protein>
<reference evidence="2 3" key="1">
    <citation type="submission" date="2020-08" db="EMBL/GenBank/DDBJ databases">
        <title>Sequencing the genomes of 1000 actinobacteria strains.</title>
        <authorList>
            <person name="Klenk H.-P."/>
        </authorList>
    </citation>
    <scope>NUCLEOTIDE SEQUENCE [LARGE SCALE GENOMIC DNA]</scope>
    <source>
        <strain evidence="2 3">DSM 45362</strain>
    </source>
</reference>
<dbReference type="Proteomes" id="UP000587527">
    <property type="component" value="Unassembled WGS sequence"/>
</dbReference>
<evidence type="ECO:0000256" key="1">
    <source>
        <dbReference type="SAM" id="MobiDB-lite"/>
    </source>
</evidence>
<organism evidence="2 3">
    <name type="scientific">Allocatelliglobosispora scoriae</name>
    <dbReference type="NCBI Taxonomy" id="643052"/>
    <lineage>
        <taxon>Bacteria</taxon>
        <taxon>Bacillati</taxon>
        <taxon>Actinomycetota</taxon>
        <taxon>Actinomycetes</taxon>
        <taxon>Micromonosporales</taxon>
        <taxon>Micromonosporaceae</taxon>
        <taxon>Allocatelliglobosispora</taxon>
    </lineage>
</organism>
<dbReference type="RefSeq" id="WP_184840308.1">
    <property type="nucleotide sequence ID" value="NZ_JACHMN010000002.1"/>
</dbReference>
<dbReference type="AlphaFoldDB" id="A0A841BWR5"/>
<dbReference type="EMBL" id="JACHMN010000002">
    <property type="protein sequence ID" value="MBB5871928.1"/>
    <property type="molecule type" value="Genomic_DNA"/>
</dbReference>
<keyword evidence="3" id="KW-1185">Reference proteome</keyword>
<sequence>MTASETDLPPDTGDTTISGLTRITFNAPGRTVTALNALTTASGDNRTNVINTALRLAATLLTFERPDGTVHILANDGTPHVLHLP</sequence>
<name>A0A841BWR5_9ACTN</name>